<proteinExistence type="predicted"/>
<reference evidence="1 2" key="1">
    <citation type="submission" date="2019-06" db="EMBL/GenBank/DDBJ databases">
        <title>Micromonospora ordensis sp. nov., isolated from deep marine sediment.</title>
        <authorList>
            <person name="Veyisoglu A."/>
            <person name="Carro L."/>
            <person name="Klenk H.-P."/>
            <person name="Sahin N."/>
        </authorList>
    </citation>
    <scope>NUCLEOTIDE SEQUENCE [LARGE SCALE GENOMIC DNA]</scope>
    <source>
        <strain evidence="1 2">S2509</strain>
    </source>
</reference>
<protein>
    <submittedName>
        <fullName evidence="1">Uncharacterized protein</fullName>
    </submittedName>
</protein>
<comment type="caution">
    <text evidence="1">The sequence shown here is derived from an EMBL/GenBank/DDBJ whole genome shotgun (WGS) entry which is preliminary data.</text>
</comment>
<keyword evidence="2" id="KW-1185">Reference proteome</keyword>
<dbReference type="AlphaFoldDB" id="A0A5C4QDZ4"/>
<dbReference type="EMBL" id="VDFY01000208">
    <property type="protein sequence ID" value="TNH24918.1"/>
    <property type="molecule type" value="Genomic_DNA"/>
</dbReference>
<gene>
    <name evidence="1" type="ORF">FHG89_23810</name>
</gene>
<dbReference type="Proteomes" id="UP000306145">
    <property type="component" value="Unassembled WGS sequence"/>
</dbReference>
<name>A0A5C4QDZ4_9ACTN</name>
<dbReference type="OrthoDB" id="3400184at2"/>
<evidence type="ECO:0000313" key="1">
    <source>
        <dbReference type="EMBL" id="TNH24918.1"/>
    </source>
</evidence>
<dbReference type="Pfam" id="PF19953">
    <property type="entry name" value="EACC1"/>
    <property type="match status" value="1"/>
</dbReference>
<evidence type="ECO:0000313" key="2">
    <source>
        <dbReference type="Proteomes" id="UP000306145"/>
    </source>
</evidence>
<accession>A0A5C4QDZ4</accession>
<dbReference type="InterPro" id="IPR045428">
    <property type="entry name" value="EACC1"/>
</dbReference>
<organism evidence="1 2">
    <name type="scientific">Micromonospora orduensis</name>
    <dbReference type="NCBI Taxonomy" id="1420891"/>
    <lineage>
        <taxon>Bacteria</taxon>
        <taxon>Bacillati</taxon>
        <taxon>Actinomycetota</taxon>
        <taxon>Actinomycetes</taxon>
        <taxon>Micromonosporales</taxon>
        <taxon>Micromonosporaceae</taxon>
        <taxon>Micromonospora</taxon>
    </lineage>
</organism>
<sequence length="84" mass="8804">MTLTPTEGTAEGGADVLRVAVDDAGAAMILVQAVAGWLTHRRDDVTVTLSRVDGWSAELDVQQARDMDQVTALIAEAVRAVTPG</sequence>